<name>A0AA87ZYA7_FICCA</name>
<gene>
    <name evidence="1" type="ORF">TIFTF001_011460</name>
</gene>
<sequence>MLVSSLFKWGDNLRSKDGDGNLFSDPAKKKKMGPVEFGYRGT</sequence>
<protein>
    <submittedName>
        <fullName evidence="1">Uncharacterized protein</fullName>
    </submittedName>
</protein>
<proteinExistence type="predicted"/>
<organism evidence="1 2">
    <name type="scientific">Ficus carica</name>
    <name type="common">Common fig</name>
    <dbReference type="NCBI Taxonomy" id="3494"/>
    <lineage>
        <taxon>Eukaryota</taxon>
        <taxon>Viridiplantae</taxon>
        <taxon>Streptophyta</taxon>
        <taxon>Embryophyta</taxon>
        <taxon>Tracheophyta</taxon>
        <taxon>Spermatophyta</taxon>
        <taxon>Magnoliopsida</taxon>
        <taxon>eudicotyledons</taxon>
        <taxon>Gunneridae</taxon>
        <taxon>Pentapetalae</taxon>
        <taxon>rosids</taxon>
        <taxon>fabids</taxon>
        <taxon>Rosales</taxon>
        <taxon>Moraceae</taxon>
        <taxon>Ficeae</taxon>
        <taxon>Ficus</taxon>
    </lineage>
</organism>
<dbReference type="AlphaFoldDB" id="A0AA87ZYA7"/>
<dbReference type="Proteomes" id="UP001187192">
    <property type="component" value="Unassembled WGS sequence"/>
</dbReference>
<evidence type="ECO:0000313" key="1">
    <source>
        <dbReference type="EMBL" id="GMN42244.1"/>
    </source>
</evidence>
<reference evidence="1" key="1">
    <citation type="submission" date="2023-07" db="EMBL/GenBank/DDBJ databases">
        <title>draft genome sequence of fig (Ficus carica).</title>
        <authorList>
            <person name="Takahashi T."/>
            <person name="Nishimura K."/>
        </authorList>
    </citation>
    <scope>NUCLEOTIDE SEQUENCE</scope>
</reference>
<comment type="caution">
    <text evidence="1">The sequence shown here is derived from an EMBL/GenBank/DDBJ whole genome shotgun (WGS) entry which is preliminary data.</text>
</comment>
<keyword evidence="2" id="KW-1185">Reference proteome</keyword>
<dbReference type="EMBL" id="BTGU01000014">
    <property type="protein sequence ID" value="GMN42244.1"/>
    <property type="molecule type" value="Genomic_DNA"/>
</dbReference>
<evidence type="ECO:0000313" key="2">
    <source>
        <dbReference type="Proteomes" id="UP001187192"/>
    </source>
</evidence>
<accession>A0AA87ZYA7</accession>